<comment type="subunit">
    <text evidence="2">Component of the ER membrane protein complex (EMC).</text>
</comment>
<comment type="subcellular location">
    <subcellularLocation>
        <location evidence="2">Endoplasmic reticulum membrane</location>
        <topology evidence="2">Peripheral membrane protein</topology>
        <orientation evidence="2">Cytoplasmic side</orientation>
    </subcellularLocation>
</comment>
<dbReference type="Proteomes" id="UP001306508">
    <property type="component" value="Unassembled WGS sequence"/>
</dbReference>
<name>A0AAN7WQ98_9SACH</name>
<reference evidence="4" key="1">
    <citation type="submission" date="2023-07" db="EMBL/GenBank/DDBJ databases">
        <title>A draft genome of Kazachstania heterogenica Y-27499.</title>
        <authorList>
            <person name="Donic C."/>
            <person name="Kralova J.S."/>
            <person name="Fidel L."/>
            <person name="Ben-Dor S."/>
            <person name="Jung S."/>
        </authorList>
    </citation>
    <scope>NUCLEOTIDE SEQUENCE [LARGE SCALE GENOMIC DNA]</scope>
    <source>
        <strain evidence="4">Y27499</strain>
    </source>
</reference>
<evidence type="ECO:0000256" key="2">
    <source>
        <dbReference type="RuleBase" id="RU367091"/>
    </source>
</evidence>
<proteinExistence type="inferred from homology"/>
<accession>A0AAN7WQ98</accession>
<dbReference type="EMBL" id="JAWIZZ010000036">
    <property type="protein sequence ID" value="KAK5781407.1"/>
    <property type="molecule type" value="Genomic_DNA"/>
</dbReference>
<keyword evidence="2" id="KW-0472">Membrane</keyword>
<keyword evidence="1" id="KW-0802">TPR repeat</keyword>
<organism evidence="3 4">
    <name type="scientific">Arxiozyma heterogenica</name>
    <dbReference type="NCBI Taxonomy" id="278026"/>
    <lineage>
        <taxon>Eukaryota</taxon>
        <taxon>Fungi</taxon>
        <taxon>Dikarya</taxon>
        <taxon>Ascomycota</taxon>
        <taxon>Saccharomycotina</taxon>
        <taxon>Saccharomycetes</taxon>
        <taxon>Saccharomycetales</taxon>
        <taxon>Saccharomycetaceae</taxon>
        <taxon>Arxiozyma</taxon>
    </lineage>
</organism>
<evidence type="ECO:0000313" key="4">
    <source>
        <dbReference type="Proteomes" id="UP001306508"/>
    </source>
</evidence>
<keyword evidence="4" id="KW-1185">Reference proteome</keyword>
<comment type="caution">
    <text evidence="3">The sequence shown here is derived from an EMBL/GenBank/DDBJ whole genome shotgun (WGS) entry which is preliminary data.</text>
</comment>
<dbReference type="PANTHER" id="PTHR12760">
    <property type="entry name" value="TETRATRICOPEPTIDE REPEAT PROTEIN"/>
    <property type="match status" value="1"/>
</dbReference>
<dbReference type="InterPro" id="IPR011990">
    <property type="entry name" value="TPR-like_helical_dom_sf"/>
</dbReference>
<comment type="function">
    <text evidence="2">Part of the endoplasmic reticulum membrane protein complex (EMC) that enables the energy-independent insertion into endoplasmic reticulum membranes of newly synthesized membrane proteins.</text>
</comment>
<dbReference type="AlphaFoldDB" id="A0AAN7WQ98"/>
<sequence>MSLTAVRQRLLTINNTRTYVEFDPRETVQLYNETKRYLKHGDTQLTPEQRLSLMEMLFYLSIFCSEDVEAQVIYNQISDTLGEESCKLQVMKATLLQFNGSIEEAIKYLDDLIRQEYEYDTDMASYTVLSKKLLTLKLYYGKDYNNNDVNNDINNNTENKQTKKYWDTWIKEINILIEKSPLDPELWWFLAKIYELNRHFDYAIHCLQEVVLIMPFNYIAFAKLAEMYVYYSMSTKINHKDKVEVLKSALNNALRSVELSETFLKGWTLIKLICERLKDEDKTRLIKLANKKLKEIGNESNDYDRFISGYILSK</sequence>
<dbReference type="SUPFAM" id="SSF48452">
    <property type="entry name" value="TPR-like"/>
    <property type="match status" value="1"/>
</dbReference>
<evidence type="ECO:0000313" key="3">
    <source>
        <dbReference type="EMBL" id="KAK5781407.1"/>
    </source>
</evidence>
<protein>
    <recommendedName>
        <fullName evidence="2">ER membrane protein complex subunit 2</fullName>
    </recommendedName>
</protein>
<gene>
    <name evidence="3" type="ORF">RI543_001249</name>
</gene>
<dbReference type="InterPro" id="IPR039856">
    <property type="entry name" value="EMC2-like"/>
</dbReference>
<keyword evidence="2" id="KW-0256">Endoplasmic reticulum</keyword>
<evidence type="ECO:0000256" key="1">
    <source>
        <dbReference type="ARBA" id="ARBA00022803"/>
    </source>
</evidence>
<comment type="similarity">
    <text evidence="2">Belongs to the EMC2 family.</text>
</comment>
<dbReference type="Gene3D" id="1.25.40.10">
    <property type="entry name" value="Tetratricopeptide repeat domain"/>
    <property type="match status" value="1"/>
</dbReference>
<dbReference type="GO" id="GO:0072546">
    <property type="term" value="C:EMC complex"/>
    <property type="evidence" value="ECO:0007669"/>
    <property type="project" value="UniProtKB-UniRule"/>
</dbReference>